<dbReference type="Proteomes" id="UP000320386">
    <property type="component" value="Chromosome"/>
</dbReference>
<accession>A0A518BTW2</accession>
<name>A0A518BTW2_9BACT</name>
<evidence type="ECO:0000256" key="1">
    <source>
        <dbReference type="SAM" id="SignalP"/>
    </source>
</evidence>
<organism evidence="2 3">
    <name type="scientific">Mucisphaera calidilacus</name>
    <dbReference type="NCBI Taxonomy" id="2527982"/>
    <lineage>
        <taxon>Bacteria</taxon>
        <taxon>Pseudomonadati</taxon>
        <taxon>Planctomycetota</taxon>
        <taxon>Phycisphaerae</taxon>
        <taxon>Phycisphaerales</taxon>
        <taxon>Phycisphaeraceae</taxon>
        <taxon>Mucisphaera</taxon>
    </lineage>
</organism>
<dbReference type="SUPFAM" id="SSF52317">
    <property type="entry name" value="Class I glutamine amidotransferase-like"/>
    <property type="match status" value="1"/>
</dbReference>
<dbReference type="EMBL" id="CP036280">
    <property type="protein sequence ID" value="QDU70413.1"/>
    <property type="molecule type" value="Genomic_DNA"/>
</dbReference>
<dbReference type="AlphaFoldDB" id="A0A518BTW2"/>
<sequence length="328" mass="36100" precursor="true">MPSRCLTLLLLLLCLNTTASAQPETSHVLYLYGNVDEDGNNPAVTGKPPFHPMRLDDTHDQRRGMSQFRQAIEDHNAPLMRKAGVRFRTEERLDTQVVLTPAFLGRYDVLILASNNRRFTTETDTGNQGTSEAQAVADWIQGGGGLIVWSDSAFGGHFRKVGLGNTPGRTSDNDIITQFGMFMMRDNGAGNYLINTYEQPHYLNDFDAGGHQSPDGPDAGVHYRGEGVSVIRVSEPAVMLARLQHGGLGGKLRLNHLDTQDPDIGPYQPDRDAALAIAEIGQGRVLATFDRNTFWNAGEGTRLAHADNREFAQRILIWTAGYDTLPKP</sequence>
<dbReference type="InterPro" id="IPR029062">
    <property type="entry name" value="Class_I_gatase-like"/>
</dbReference>
<keyword evidence="1" id="KW-0732">Signal</keyword>
<evidence type="ECO:0000313" key="3">
    <source>
        <dbReference type="Proteomes" id="UP000320386"/>
    </source>
</evidence>
<gene>
    <name evidence="2" type="ORF">Pan265_02400</name>
</gene>
<dbReference type="KEGG" id="mcad:Pan265_02400"/>
<keyword evidence="3" id="KW-1185">Reference proteome</keyword>
<feature type="chain" id="PRO_5021980056" evidence="1">
    <location>
        <begin position="22"/>
        <end position="328"/>
    </location>
</feature>
<evidence type="ECO:0000313" key="2">
    <source>
        <dbReference type="EMBL" id="QDU70413.1"/>
    </source>
</evidence>
<proteinExistence type="predicted"/>
<dbReference type="Gene3D" id="3.40.50.880">
    <property type="match status" value="1"/>
</dbReference>
<dbReference type="OrthoDB" id="9805017at2"/>
<reference evidence="2 3" key="1">
    <citation type="submission" date="2019-02" db="EMBL/GenBank/DDBJ databases">
        <title>Deep-cultivation of Planctomycetes and their phenomic and genomic characterization uncovers novel biology.</title>
        <authorList>
            <person name="Wiegand S."/>
            <person name="Jogler M."/>
            <person name="Boedeker C."/>
            <person name="Pinto D."/>
            <person name="Vollmers J."/>
            <person name="Rivas-Marin E."/>
            <person name="Kohn T."/>
            <person name="Peeters S.H."/>
            <person name="Heuer A."/>
            <person name="Rast P."/>
            <person name="Oberbeckmann S."/>
            <person name="Bunk B."/>
            <person name="Jeske O."/>
            <person name="Meyerdierks A."/>
            <person name="Storesund J.E."/>
            <person name="Kallscheuer N."/>
            <person name="Luecker S."/>
            <person name="Lage O.M."/>
            <person name="Pohl T."/>
            <person name="Merkel B.J."/>
            <person name="Hornburger P."/>
            <person name="Mueller R.-W."/>
            <person name="Bruemmer F."/>
            <person name="Labrenz M."/>
            <person name="Spormann A.M."/>
            <person name="Op den Camp H."/>
            <person name="Overmann J."/>
            <person name="Amann R."/>
            <person name="Jetten M.S.M."/>
            <person name="Mascher T."/>
            <person name="Medema M.H."/>
            <person name="Devos D.P."/>
            <person name="Kaster A.-K."/>
            <person name="Ovreas L."/>
            <person name="Rohde M."/>
            <person name="Galperin M.Y."/>
            <person name="Jogler C."/>
        </authorList>
    </citation>
    <scope>NUCLEOTIDE SEQUENCE [LARGE SCALE GENOMIC DNA]</scope>
    <source>
        <strain evidence="2 3">Pan265</strain>
    </source>
</reference>
<feature type="signal peptide" evidence="1">
    <location>
        <begin position="1"/>
        <end position="21"/>
    </location>
</feature>
<dbReference type="RefSeq" id="WP_145444494.1">
    <property type="nucleotide sequence ID" value="NZ_CP036280.1"/>
</dbReference>
<protein>
    <submittedName>
        <fullName evidence="2">Uncharacterized protein</fullName>
    </submittedName>
</protein>